<dbReference type="PANTHER" id="PTHR37685">
    <property type="entry name" value="GEO11136P1-RELATED"/>
    <property type="match status" value="1"/>
</dbReference>
<organism evidence="2 3">
    <name type="scientific">Megaselia scalaris</name>
    <name type="common">Humpbacked fly</name>
    <name type="synonym">Phora scalaris</name>
    <dbReference type="NCBI Taxonomy" id="36166"/>
    <lineage>
        <taxon>Eukaryota</taxon>
        <taxon>Metazoa</taxon>
        <taxon>Ecdysozoa</taxon>
        <taxon>Arthropoda</taxon>
        <taxon>Hexapoda</taxon>
        <taxon>Insecta</taxon>
        <taxon>Pterygota</taxon>
        <taxon>Neoptera</taxon>
        <taxon>Endopterygota</taxon>
        <taxon>Diptera</taxon>
        <taxon>Brachycera</taxon>
        <taxon>Muscomorpha</taxon>
        <taxon>Platypezoidea</taxon>
        <taxon>Phoridae</taxon>
        <taxon>Megaseliini</taxon>
        <taxon>Megaselia</taxon>
    </lineage>
</organism>
<keyword evidence="1" id="KW-0732">Signal</keyword>
<keyword evidence="3" id="KW-1185">Reference proteome</keyword>
<feature type="signal peptide" evidence="1">
    <location>
        <begin position="1"/>
        <end position="19"/>
    </location>
</feature>
<reference evidence="3" key="1">
    <citation type="submission" date="2013-02" db="EMBL/GenBank/DDBJ databases">
        <authorList>
            <person name="Hughes D."/>
        </authorList>
    </citation>
    <scope>NUCLEOTIDE SEQUENCE</scope>
    <source>
        <strain>Durham</strain>
        <strain evidence="3">NC isolate 2 -- Noor lab</strain>
    </source>
</reference>
<dbReference type="OMA" id="NVTAQIW"/>
<evidence type="ECO:0008006" key="4">
    <source>
        <dbReference type="Google" id="ProtNLM"/>
    </source>
</evidence>
<dbReference type="HOGENOM" id="CLU_152785_3_1_1"/>
<protein>
    <recommendedName>
        <fullName evidence="4">Salivary secreted peptide</fullName>
    </recommendedName>
</protein>
<name>T1GZL1_MEGSC</name>
<evidence type="ECO:0000313" key="2">
    <source>
        <dbReference type="EnsemblMetazoa" id="MESCA009314-PA"/>
    </source>
</evidence>
<dbReference type="Proteomes" id="UP000015102">
    <property type="component" value="Unassembled WGS sequence"/>
</dbReference>
<sequence>MTFLYKLTIFSLFFASVLAFDRSWGHRQNEDYLVDSEEVFAKANGENGRVSVEIVFPRYGKELSETITYIEVVDNFRNSSNGDVILFQGGPNFHYAAFLFDSQKGYGIDYTLKIWAN</sequence>
<dbReference type="EnsemblMetazoa" id="MESCA009314-RA">
    <property type="protein sequence ID" value="MESCA009314-PA"/>
    <property type="gene ID" value="MESCA009314"/>
</dbReference>
<dbReference type="InterPro" id="IPR031734">
    <property type="entry name" value="MBF2"/>
</dbReference>
<evidence type="ECO:0000313" key="3">
    <source>
        <dbReference type="Proteomes" id="UP000015102"/>
    </source>
</evidence>
<feature type="chain" id="PRO_5004577853" description="Salivary secreted peptide" evidence="1">
    <location>
        <begin position="20"/>
        <end position="117"/>
    </location>
</feature>
<accession>T1GZL1</accession>
<dbReference type="EMBL" id="CAQQ02372840">
    <property type="status" value="NOT_ANNOTATED_CDS"/>
    <property type="molecule type" value="Genomic_DNA"/>
</dbReference>
<dbReference type="Pfam" id="PF15868">
    <property type="entry name" value="MBF2"/>
    <property type="match status" value="1"/>
</dbReference>
<proteinExistence type="predicted"/>
<dbReference type="AlphaFoldDB" id="T1GZL1"/>
<reference evidence="2" key="2">
    <citation type="submission" date="2015-06" db="UniProtKB">
        <authorList>
            <consortium name="EnsemblMetazoa"/>
        </authorList>
    </citation>
    <scope>IDENTIFICATION</scope>
</reference>
<evidence type="ECO:0000256" key="1">
    <source>
        <dbReference type="SAM" id="SignalP"/>
    </source>
</evidence>
<dbReference type="PANTHER" id="PTHR37685:SF1">
    <property type="entry name" value="GEO11136P1-RELATED"/>
    <property type="match status" value="1"/>
</dbReference>